<dbReference type="CDD" id="cd02508">
    <property type="entry name" value="ADP_Glucose_PP"/>
    <property type="match status" value="1"/>
</dbReference>
<dbReference type="InterPro" id="IPR005835">
    <property type="entry name" value="NTP_transferase_dom"/>
</dbReference>
<dbReference type="PANTHER" id="PTHR43523:SF12">
    <property type="entry name" value="GLUCOSE-1-PHOSPHATE ADENYLYLTRANSFERASE LARGE SUBUNIT 1, CHLOROPLASTIC-RELATED"/>
    <property type="match status" value="1"/>
</dbReference>
<dbReference type="CDD" id="cd04651">
    <property type="entry name" value="LbH_G1P_AT_C"/>
    <property type="match status" value="1"/>
</dbReference>
<dbReference type="InterPro" id="IPR011831">
    <property type="entry name" value="ADP-Glc_PPase"/>
</dbReference>
<dbReference type="PROSITE" id="PS00810">
    <property type="entry name" value="ADP_GLC_PYROPHOSPH_3"/>
    <property type="match status" value="1"/>
</dbReference>
<comment type="similarity">
    <text evidence="1">Belongs to the bacterial/plant glucose-1-phosphate adenylyltransferase family.</text>
</comment>
<evidence type="ECO:0000313" key="10">
    <source>
        <dbReference type="EMBL" id="PIE35694.1"/>
    </source>
</evidence>
<keyword evidence="7" id="KW-0119">Carbohydrate metabolism</keyword>
<sequence>MHEVLGVILGGGKGTRLYPLTDERSKPAVPLGGKYRLIDIPISNCIHAGINKIAILTQFNSVSLHRHITSTYKRDMFIRGWVDILAAEQTPRSAGWYQGTADAVRQQLIEIKNSQTQYVLILAGDHLYQMDYAQFVQYHVDTKADITLAVQPVPAKEAPGLGILKRSADGEIVEFREKPKPEELEGLESLSDSNKPYMASMGIYVFTTELLLELLNAPGNDFGKDIIPQAISERRVMGYVFDDYWADIGTIRRFYEVNLEMTSPNPPLDLTNQRRPIYTRPRFLPPCEVHGANLDQVLLTDGCRVYNADISHSVIGLRSVIKPNATVKDSIVMGADYYEDEEMTRENRELGRPDVGIGEGSTIEAALVDKNARIGKNVHIRYVPDRIDESQQNWVARDGLVVVPKNAIIPDDTVI</sequence>
<dbReference type="NCBIfam" id="NF002772">
    <property type="entry name" value="PRK02862.1"/>
    <property type="match status" value="1"/>
</dbReference>
<evidence type="ECO:0000256" key="5">
    <source>
        <dbReference type="ARBA" id="ARBA00022741"/>
    </source>
</evidence>
<dbReference type="Pfam" id="PF25247">
    <property type="entry name" value="LbH_GLGC"/>
    <property type="match status" value="1"/>
</dbReference>
<gene>
    <name evidence="10" type="ORF">CSA56_03300</name>
</gene>
<keyword evidence="6" id="KW-0067">ATP-binding</keyword>
<dbReference type="NCBIfam" id="TIGR02091">
    <property type="entry name" value="glgC"/>
    <property type="match status" value="1"/>
</dbReference>
<dbReference type="Gene3D" id="3.90.550.10">
    <property type="entry name" value="Spore Coat Polysaccharide Biosynthesis Protein SpsA, Chain A"/>
    <property type="match status" value="1"/>
</dbReference>
<evidence type="ECO:0000259" key="9">
    <source>
        <dbReference type="Pfam" id="PF00483"/>
    </source>
</evidence>
<dbReference type="InterPro" id="IPR005836">
    <property type="entry name" value="ADP_Glu_pyroP_CS"/>
</dbReference>
<keyword evidence="4 10" id="KW-0548">Nucleotidyltransferase</keyword>
<accession>A0A2G6KJ66</accession>
<dbReference type="Pfam" id="PF00483">
    <property type="entry name" value="NTP_transferase"/>
    <property type="match status" value="1"/>
</dbReference>
<name>A0A2G6KJ66_9BACT</name>
<evidence type="ECO:0000256" key="1">
    <source>
        <dbReference type="ARBA" id="ARBA00010443"/>
    </source>
</evidence>
<dbReference type="SUPFAM" id="SSF53448">
    <property type="entry name" value="Nucleotide-diphospho-sugar transferases"/>
    <property type="match status" value="1"/>
</dbReference>
<evidence type="ECO:0000313" key="11">
    <source>
        <dbReference type="Proteomes" id="UP000230821"/>
    </source>
</evidence>
<proteinExistence type="inferred from homology"/>
<dbReference type="InterPro" id="IPR011004">
    <property type="entry name" value="Trimer_LpxA-like_sf"/>
</dbReference>
<feature type="domain" description="Nucleotidyl transferase" evidence="9">
    <location>
        <begin position="6"/>
        <end position="262"/>
    </location>
</feature>
<evidence type="ECO:0000256" key="6">
    <source>
        <dbReference type="ARBA" id="ARBA00022840"/>
    </source>
</evidence>
<evidence type="ECO:0000256" key="4">
    <source>
        <dbReference type="ARBA" id="ARBA00022695"/>
    </source>
</evidence>
<dbReference type="PROSITE" id="PS00808">
    <property type="entry name" value="ADP_GLC_PYROPHOSPH_1"/>
    <property type="match status" value="1"/>
</dbReference>
<dbReference type="EC" id="2.7.7.27" evidence="8"/>
<comment type="caution">
    <text evidence="10">The sequence shown here is derived from an EMBL/GenBank/DDBJ whole genome shotgun (WGS) entry which is preliminary data.</text>
</comment>
<keyword evidence="5" id="KW-0547">Nucleotide-binding</keyword>
<organism evidence="10 11">
    <name type="scientific">candidate division KSB3 bacterium</name>
    <dbReference type="NCBI Taxonomy" id="2044937"/>
    <lineage>
        <taxon>Bacteria</taxon>
        <taxon>candidate division KSB3</taxon>
    </lineage>
</organism>
<evidence type="ECO:0000256" key="7">
    <source>
        <dbReference type="ARBA" id="ARBA00023277"/>
    </source>
</evidence>
<dbReference type="PROSITE" id="PS00809">
    <property type="entry name" value="ADP_GLC_PYROPHOSPH_2"/>
    <property type="match status" value="1"/>
</dbReference>
<dbReference type="EMBL" id="PDSK01000036">
    <property type="protein sequence ID" value="PIE35694.1"/>
    <property type="molecule type" value="Genomic_DNA"/>
</dbReference>
<dbReference type="SUPFAM" id="SSF51161">
    <property type="entry name" value="Trimeric LpxA-like enzymes"/>
    <property type="match status" value="1"/>
</dbReference>
<evidence type="ECO:0000256" key="3">
    <source>
        <dbReference type="ARBA" id="ARBA00022679"/>
    </source>
</evidence>
<keyword evidence="2" id="KW-0321">Glycogen metabolism</keyword>
<dbReference type="GO" id="GO:0005524">
    <property type="term" value="F:ATP binding"/>
    <property type="evidence" value="ECO:0007669"/>
    <property type="project" value="UniProtKB-KW"/>
</dbReference>
<dbReference type="InterPro" id="IPR029044">
    <property type="entry name" value="Nucleotide-diphossugar_trans"/>
</dbReference>
<evidence type="ECO:0000256" key="2">
    <source>
        <dbReference type="ARBA" id="ARBA00022600"/>
    </source>
</evidence>
<dbReference type="GO" id="GO:0005978">
    <property type="term" value="P:glycogen biosynthetic process"/>
    <property type="evidence" value="ECO:0007669"/>
    <property type="project" value="UniProtKB-UniRule"/>
</dbReference>
<protein>
    <recommendedName>
        <fullName evidence="8">Glucose-1-phosphate adenylyltransferase</fullName>
        <ecNumber evidence="8">2.7.7.27</ecNumber>
    </recommendedName>
</protein>
<dbReference type="AlphaFoldDB" id="A0A2G6KJ66"/>
<dbReference type="Gene3D" id="2.160.10.10">
    <property type="entry name" value="Hexapeptide repeat proteins"/>
    <property type="match status" value="1"/>
</dbReference>
<evidence type="ECO:0000256" key="8">
    <source>
        <dbReference type="NCBIfam" id="TIGR02091"/>
    </source>
</evidence>
<keyword evidence="3 10" id="KW-0808">Transferase</keyword>
<dbReference type="GO" id="GO:0008878">
    <property type="term" value="F:glucose-1-phosphate adenylyltransferase activity"/>
    <property type="evidence" value="ECO:0007669"/>
    <property type="project" value="UniProtKB-UniRule"/>
</dbReference>
<reference evidence="10 11" key="1">
    <citation type="submission" date="2017-10" db="EMBL/GenBank/DDBJ databases">
        <title>Novel microbial diversity and functional potential in the marine mammal oral microbiome.</title>
        <authorList>
            <person name="Dudek N.K."/>
            <person name="Sun C.L."/>
            <person name="Burstein D."/>
            <person name="Kantor R.S."/>
            <person name="Aliaga Goltsman D.S."/>
            <person name="Bik E.M."/>
            <person name="Thomas B.C."/>
            <person name="Banfield J.F."/>
            <person name="Relman D.A."/>
        </authorList>
    </citation>
    <scope>NUCLEOTIDE SEQUENCE [LARGE SCALE GENOMIC DNA]</scope>
    <source>
        <strain evidence="10">DOLJORAL78_47_16</strain>
    </source>
</reference>
<dbReference type="Proteomes" id="UP000230821">
    <property type="component" value="Unassembled WGS sequence"/>
</dbReference>
<dbReference type="PANTHER" id="PTHR43523">
    <property type="entry name" value="GLUCOSE-1-PHOSPHATE ADENYLYLTRANSFERASE-RELATED"/>
    <property type="match status" value="1"/>
</dbReference>